<evidence type="ECO:0000313" key="3">
    <source>
        <dbReference type="Proteomes" id="UP001153076"/>
    </source>
</evidence>
<evidence type="ECO:0000313" key="2">
    <source>
        <dbReference type="EMBL" id="KAJ8448595.1"/>
    </source>
</evidence>
<evidence type="ECO:0000256" key="1">
    <source>
        <dbReference type="SAM" id="MobiDB-lite"/>
    </source>
</evidence>
<protein>
    <submittedName>
        <fullName evidence="2">Uncharacterized protein</fullName>
    </submittedName>
</protein>
<sequence length="275" mass="31519">MGAPSLISTIDLHQVIPSMAFPRSLSIGEMAEYVTYHFEWDRHGVAFSLLLLPNDFQPCARAMNVLWPRKLLELPQVIFYGMLLNEAKRLGVLHGRTLRIMESAIAELCWSTFENEDQVFEAQFRKKAEHEEESSNAEGAASPSGDDKQRRKGALHAPFIMAFPPLYDTREMADFMRGSFRWHWRIAICPPHPLPEDYQDLCLRFTLSDAERAALDFELPEMVQVTFYAILLNDDVELGIVSGFIVIDLKLTLEGLRLISFEAWLSRTSRKLREA</sequence>
<reference evidence="2" key="1">
    <citation type="submission" date="2022-04" db="EMBL/GenBank/DDBJ databases">
        <title>Carnegiea gigantea Genome sequencing and assembly v2.</title>
        <authorList>
            <person name="Copetti D."/>
            <person name="Sanderson M.J."/>
            <person name="Burquez A."/>
            <person name="Wojciechowski M.F."/>
        </authorList>
    </citation>
    <scope>NUCLEOTIDE SEQUENCE</scope>
    <source>
        <strain evidence="2">SGP5-SGP5p</strain>
        <tissue evidence="2">Aerial part</tissue>
    </source>
</reference>
<name>A0A9Q1KRP1_9CARY</name>
<gene>
    <name evidence="2" type="ORF">Cgig2_010482</name>
</gene>
<dbReference type="Proteomes" id="UP001153076">
    <property type="component" value="Unassembled WGS sequence"/>
</dbReference>
<comment type="caution">
    <text evidence="2">The sequence shown here is derived from an EMBL/GenBank/DDBJ whole genome shotgun (WGS) entry which is preliminary data.</text>
</comment>
<keyword evidence="3" id="KW-1185">Reference proteome</keyword>
<dbReference type="EMBL" id="JAKOGI010000028">
    <property type="protein sequence ID" value="KAJ8448595.1"/>
    <property type="molecule type" value="Genomic_DNA"/>
</dbReference>
<proteinExistence type="predicted"/>
<feature type="region of interest" description="Disordered" evidence="1">
    <location>
        <begin position="125"/>
        <end position="150"/>
    </location>
</feature>
<accession>A0A9Q1KRP1</accession>
<dbReference type="AlphaFoldDB" id="A0A9Q1KRP1"/>
<organism evidence="2 3">
    <name type="scientific">Carnegiea gigantea</name>
    <dbReference type="NCBI Taxonomy" id="171969"/>
    <lineage>
        <taxon>Eukaryota</taxon>
        <taxon>Viridiplantae</taxon>
        <taxon>Streptophyta</taxon>
        <taxon>Embryophyta</taxon>
        <taxon>Tracheophyta</taxon>
        <taxon>Spermatophyta</taxon>
        <taxon>Magnoliopsida</taxon>
        <taxon>eudicotyledons</taxon>
        <taxon>Gunneridae</taxon>
        <taxon>Pentapetalae</taxon>
        <taxon>Caryophyllales</taxon>
        <taxon>Cactineae</taxon>
        <taxon>Cactaceae</taxon>
        <taxon>Cactoideae</taxon>
        <taxon>Echinocereeae</taxon>
        <taxon>Carnegiea</taxon>
    </lineage>
</organism>